<proteinExistence type="predicted"/>
<protein>
    <recommendedName>
        <fullName evidence="5">Melanoregulin</fullName>
    </recommendedName>
</protein>
<keyword evidence="4" id="KW-1185">Reference proteome</keyword>
<evidence type="ECO:0000313" key="4">
    <source>
        <dbReference type="Proteomes" id="UP000472274"/>
    </source>
</evidence>
<dbReference type="InParanoid" id="A0A674IWX5"/>
<dbReference type="Proteomes" id="UP000472274">
    <property type="component" value="Unplaced"/>
</dbReference>
<dbReference type="Pfam" id="PF15812">
    <property type="entry name" value="MREG"/>
    <property type="match status" value="1"/>
</dbReference>
<evidence type="ECO:0000256" key="1">
    <source>
        <dbReference type="SAM" id="MobiDB-lite"/>
    </source>
</evidence>
<name>A0A674IWX5_9SAUR</name>
<feature type="signal peptide" evidence="2">
    <location>
        <begin position="1"/>
        <end position="16"/>
    </location>
</feature>
<feature type="region of interest" description="Disordered" evidence="1">
    <location>
        <begin position="206"/>
        <end position="247"/>
    </location>
</feature>
<evidence type="ECO:0008006" key="5">
    <source>
        <dbReference type="Google" id="ProtNLM"/>
    </source>
</evidence>
<dbReference type="GO" id="GO:0032402">
    <property type="term" value="P:melanosome transport"/>
    <property type="evidence" value="ECO:0007669"/>
    <property type="project" value="InterPro"/>
</dbReference>
<dbReference type="AlphaFoldDB" id="A0A674IWX5"/>
<reference evidence="3" key="2">
    <citation type="submission" date="2025-09" db="UniProtKB">
        <authorList>
            <consortium name="Ensembl"/>
        </authorList>
    </citation>
    <scope>IDENTIFICATION</scope>
</reference>
<feature type="compositionally biased region" description="Acidic residues" evidence="1">
    <location>
        <begin position="233"/>
        <end position="247"/>
    </location>
</feature>
<feature type="chain" id="PRO_5025538017" description="Melanoregulin" evidence="2">
    <location>
        <begin position="17"/>
        <end position="256"/>
    </location>
</feature>
<dbReference type="PANTHER" id="PTHR34340:SF1">
    <property type="entry name" value="MELANOREGULIN"/>
    <property type="match status" value="1"/>
</dbReference>
<sequence length="256" mass="29196">MAAAQAFIQGWRKTRSWLVCCWCCLGARLGACPALSHPLSSRCSEMLRYFDQLGKRKQAQATNLWNEPADDTHMERDDDRELYNLLQKRARLRQGSEGYRRLSFDISAHRQIRREVKDRWRQILEVLGFSTEADGLLDITSTASYSSLRQPLQARQLLTALAEQTSLFDRHCSLPERYLFVLDRLLILDAGDDFLSAARCYYPLEAEEGPPSEEEPPSQEAVLVTLSPAPQGGEEEEEEEEAAVMDEESLLVKLIE</sequence>
<reference evidence="3" key="1">
    <citation type="submission" date="2025-08" db="UniProtKB">
        <authorList>
            <consortium name="Ensembl"/>
        </authorList>
    </citation>
    <scope>IDENTIFICATION</scope>
</reference>
<dbReference type="Ensembl" id="ENSTMTT00000013224.1">
    <property type="protein sequence ID" value="ENSTMTP00000012783.1"/>
    <property type="gene ID" value="ENSTMTG00000009248.1"/>
</dbReference>
<evidence type="ECO:0000256" key="2">
    <source>
        <dbReference type="SAM" id="SignalP"/>
    </source>
</evidence>
<dbReference type="GeneTree" id="ENSGT00940000165323"/>
<dbReference type="InterPro" id="IPR031638">
    <property type="entry name" value="Melanoregulin"/>
</dbReference>
<gene>
    <name evidence="3" type="primary">LOC112122830</name>
</gene>
<dbReference type="GO" id="GO:0042470">
    <property type="term" value="C:melanosome"/>
    <property type="evidence" value="ECO:0007669"/>
    <property type="project" value="InterPro"/>
</dbReference>
<evidence type="ECO:0000313" key="3">
    <source>
        <dbReference type="Ensembl" id="ENSTMTP00000012783.1"/>
    </source>
</evidence>
<feature type="compositionally biased region" description="Acidic residues" evidence="1">
    <location>
        <begin position="206"/>
        <end position="217"/>
    </location>
</feature>
<accession>A0A674IWX5</accession>
<organism evidence="3 4">
    <name type="scientific">Terrapene triunguis</name>
    <name type="common">Three-toed box turtle</name>
    <dbReference type="NCBI Taxonomy" id="2587831"/>
    <lineage>
        <taxon>Eukaryota</taxon>
        <taxon>Metazoa</taxon>
        <taxon>Chordata</taxon>
        <taxon>Craniata</taxon>
        <taxon>Vertebrata</taxon>
        <taxon>Euteleostomi</taxon>
        <taxon>Archelosauria</taxon>
        <taxon>Testudinata</taxon>
        <taxon>Testudines</taxon>
        <taxon>Cryptodira</taxon>
        <taxon>Durocryptodira</taxon>
        <taxon>Testudinoidea</taxon>
        <taxon>Emydidae</taxon>
        <taxon>Terrapene</taxon>
    </lineage>
</organism>
<dbReference type="PANTHER" id="PTHR34340">
    <property type="entry name" value="MELANOREGULIN"/>
    <property type="match status" value="1"/>
</dbReference>
<keyword evidence="2" id="KW-0732">Signal</keyword>